<comment type="catalytic activity">
    <reaction evidence="8">
        <text>(6S)-5,6,7,8-tetrahydrofolate + NADP(+) = 7,8-dihydrofolate + NADPH + H(+)</text>
        <dbReference type="Rhea" id="RHEA:15009"/>
        <dbReference type="ChEBI" id="CHEBI:15378"/>
        <dbReference type="ChEBI" id="CHEBI:57451"/>
        <dbReference type="ChEBI" id="CHEBI:57453"/>
        <dbReference type="ChEBI" id="CHEBI:57783"/>
        <dbReference type="ChEBI" id="CHEBI:58349"/>
        <dbReference type="EC" id="1.5.1.3"/>
    </reaction>
</comment>
<comment type="similarity">
    <text evidence="2 8">Belongs to the dihydrofolate reductase family.</text>
</comment>
<evidence type="ECO:0000313" key="11">
    <source>
        <dbReference type="Proteomes" id="UP000823617"/>
    </source>
</evidence>
<dbReference type="Gene3D" id="3.40.430.10">
    <property type="entry name" value="Dihydrofolate Reductase, subunit A"/>
    <property type="match status" value="1"/>
</dbReference>
<evidence type="ECO:0000256" key="2">
    <source>
        <dbReference type="ARBA" id="ARBA00009539"/>
    </source>
</evidence>
<evidence type="ECO:0000256" key="1">
    <source>
        <dbReference type="ARBA" id="ARBA00004903"/>
    </source>
</evidence>
<dbReference type="GO" id="GO:0046452">
    <property type="term" value="P:dihydrofolate metabolic process"/>
    <property type="evidence" value="ECO:0007669"/>
    <property type="project" value="TreeGrafter"/>
</dbReference>
<organism evidence="10 11">
    <name type="scientific">Candidatus Cryptobacteroides intestinigallinarum</name>
    <dbReference type="NCBI Taxonomy" id="2840767"/>
    <lineage>
        <taxon>Bacteria</taxon>
        <taxon>Pseudomonadati</taxon>
        <taxon>Bacteroidota</taxon>
        <taxon>Bacteroidia</taxon>
        <taxon>Bacteroidales</taxon>
        <taxon>Candidatus Cryptobacteroides</taxon>
    </lineage>
</organism>
<dbReference type="PRINTS" id="PR00070">
    <property type="entry name" value="DHFR"/>
</dbReference>
<dbReference type="GO" id="GO:0046655">
    <property type="term" value="P:folic acid metabolic process"/>
    <property type="evidence" value="ECO:0007669"/>
    <property type="project" value="TreeGrafter"/>
</dbReference>
<reference evidence="10" key="2">
    <citation type="journal article" date="2021" name="PeerJ">
        <title>Extensive microbial diversity within the chicken gut microbiome revealed by metagenomics and culture.</title>
        <authorList>
            <person name="Gilroy R."/>
            <person name="Ravi A."/>
            <person name="Getino M."/>
            <person name="Pursley I."/>
            <person name="Horton D.L."/>
            <person name="Alikhan N.F."/>
            <person name="Baker D."/>
            <person name="Gharbi K."/>
            <person name="Hall N."/>
            <person name="Watson M."/>
            <person name="Adriaenssens E.M."/>
            <person name="Foster-Nyarko E."/>
            <person name="Jarju S."/>
            <person name="Secka A."/>
            <person name="Antonio M."/>
            <person name="Oren A."/>
            <person name="Chaudhuri R.R."/>
            <person name="La Ragione R."/>
            <person name="Hildebrand F."/>
            <person name="Pallen M.J."/>
        </authorList>
    </citation>
    <scope>NUCLEOTIDE SEQUENCE</scope>
    <source>
        <strain evidence="10">B1-3475</strain>
    </source>
</reference>
<evidence type="ECO:0000256" key="4">
    <source>
        <dbReference type="ARBA" id="ARBA00022563"/>
    </source>
</evidence>
<protein>
    <recommendedName>
        <fullName evidence="3 8">Dihydrofolate reductase</fullName>
        <ecNumber evidence="3 8">1.5.1.3</ecNumber>
    </recommendedName>
</protein>
<proteinExistence type="inferred from homology"/>
<evidence type="ECO:0000313" key="10">
    <source>
        <dbReference type="EMBL" id="MBO8456039.1"/>
    </source>
</evidence>
<sequence>MEKVIIAAVTDNMAIGKDNSLLWHIREDLKFFKEKTSGYPVVMGRRTFESIGRALPGRLNIVVSRSAADNADEANAGGHYSGPSGTGSAIPGTGLVYAASLEDAFRIAADADRCFMIGGGEIYRQGMEYADKLIITHVHTDIPDADTFFPDIDPSAWIVSERSDLRQDPETGYGFEFVTYIRRRNS</sequence>
<dbReference type="Pfam" id="PF00186">
    <property type="entry name" value="DHFR_1"/>
    <property type="match status" value="2"/>
</dbReference>
<name>A0A9D9HLH5_9BACT</name>
<keyword evidence="5 8" id="KW-0521">NADP</keyword>
<keyword evidence="4 8" id="KW-0554">One-carbon metabolism</keyword>
<dbReference type="PIRSF" id="PIRSF000194">
    <property type="entry name" value="DHFR"/>
    <property type="match status" value="1"/>
</dbReference>
<dbReference type="InterPro" id="IPR024072">
    <property type="entry name" value="DHFR-like_dom_sf"/>
</dbReference>
<dbReference type="PANTHER" id="PTHR48069:SF3">
    <property type="entry name" value="DIHYDROFOLATE REDUCTASE"/>
    <property type="match status" value="1"/>
</dbReference>
<comment type="pathway">
    <text evidence="1 8">Cofactor biosynthesis; tetrahydrofolate biosynthesis; 5,6,7,8-tetrahydrofolate from 7,8-dihydrofolate: step 1/1.</text>
</comment>
<dbReference type="GO" id="GO:0006730">
    <property type="term" value="P:one-carbon metabolic process"/>
    <property type="evidence" value="ECO:0007669"/>
    <property type="project" value="UniProtKB-KW"/>
</dbReference>
<feature type="domain" description="DHFR" evidence="9">
    <location>
        <begin position="2"/>
        <end position="182"/>
    </location>
</feature>
<dbReference type="EMBL" id="JADIMK010000068">
    <property type="protein sequence ID" value="MBO8456039.1"/>
    <property type="molecule type" value="Genomic_DNA"/>
</dbReference>
<gene>
    <name evidence="10" type="ORF">IAC08_06505</name>
</gene>
<evidence type="ECO:0000256" key="6">
    <source>
        <dbReference type="ARBA" id="ARBA00023002"/>
    </source>
</evidence>
<dbReference type="PANTHER" id="PTHR48069">
    <property type="entry name" value="DIHYDROFOLATE REDUCTASE"/>
    <property type="match status" value="1"/>
</dbReference>
<reference evidence="10" key="1">
    <citation type="submission" date="2020-10" db="EMBL/GenBank/DDBJ databases">
        <authorList>
            <person name="Gilroy R."/>
        </authorList>
    </citation>
    <scope>NUCLEOTIDE SEQUENCE</scope>
    <source>
        <strain evidence="10">B1-3475</strain>
    </source>
</reference>
<dbReference type="InterPro" id="IPR012259">
    <property type="entry name" value="DHFR"/>
</dbReference>
<dbReference type="CDD" id="cd00209">
    <property type="entry name" value="DHFR"/>
    <property type="match status" value="1"/>
</dbReference>
<dbReference type="GO" id="GO:0005829">
    <property type="term" value="C:cytosol"/>
    <property type="evidence" value="ECO:0007669"/>
    <property type="project" value="TreeGrafter"/>
</dbReference>
<dbReference type="GO" id="GO:0046654">
    <property type="term" value="P:tetrahydrofolate biosynthetic process"/>
    <property type="evidence" value="ECO:0007669"/>
    <property type="project" value="InterPro"/>
</dbReference>
<comment type="function">
    <text evidence="7 8">Key enzyme in folate metabolism. Catalyzes an essential reaction for de novo glycine and purine synthesis, and for DNA precursor synthesis.</text>
</comment>
<evidence type="ECO:0000256" key="5">
    <source>
        <dbReference type="ARBA" id="ARBA00022857"/>
    </source>
</evidence>
<dbReference type="PROSITE" id="PS51330">
    <property type="entry name" value="DHFR_2"/>
    <property type="match status" value="1"/>
</dbReference>
<dbReference type="GO" id="GO:0050661">
    <property type="term" value="F:NADP binding"/>
    <property type="evidence" value="ECO:0007669"/>
    <property type="project" value="InterPro"/>
</dbReference>
<evidence type="ECO:0000256" key="7">
    <source>
        <dbReference type="ARBA" id="ARBA00025067"/>
    </source>
</evidence>
<dbReference type="AlphaFoldDB" id="A0A9D9HLH5"/>
<evidence type="ECO:0000259" key="9">
    <source>
        <dbReference type="PROSITE" id="PS51330"/>
    </source>
</evidence>
<comment type="caution">
    <text evidence="10">The sequence shown here is derived from an EMBL/GenBank/DDBJ whole genome shotgun (WGS) entry which is preliminary data.</text>
</comment>
<dbReference type="InterPro" id="IPR001796">
    <property type="entry name" value="DHFR_dom"/>
</dbReference>
<evidence type="ECO:0000256" key="8">
    <source>
        <dbReference type="PIRNR" id="PIRNR000194"/>
    </source>
</evidence>
<accession>A0A9D9HLH5</accession>
<dbReference type="GO" id="GO:0004146">
    <property type="term" value="F:dihydrofolate reductase activity"/>
    <property type="evidence" value="ECO:0007669"/>
    <property type="project" value="UniProtKB-EC"/>
</dbReference>
<evidence type="ECO:0000256" key="3">
    <source>
        <dbReference type="ARBA" id="ARBA00012856"/>
    </source>
</evidence>
<dbReference type="SUPFAM" id="SSF53597">
    <property type="entry name" value="Dihydrofolate reductase-like"/>
    <property type="match status" value="1"/>
</dbReference>
<keyword evidence="6 8" id="KW-0560">Oxidoreductase</keyword>
<dbReference type="EC" id="1.5.1.3" evidence="3 8"/>
<dbReference type="Proteomes" id="UP000823617">
    <property type="component" value="Unassembled WGS sequence"/>
</dbReference>